<comment type="caution">
    <text evidence="3">The sequence shown here is derived from an EMBL/GenBank/DDBJ whole genome shotgun (WGS) entry which is preliminary data.</text>
</comment>
<dbReference type="Proteomes" id="UP001187192">
    <property type="component" value="Unassembled WGS sequence"/>
</dbReference>
<feature type="non-terminal residue" evidence="3">
    <location>
        <position position="1"/>
    </location>
</feature>
<dbReference type="EMBL" id="BTGU01022488">
    <property type="protein sequence ID" value="GMN75705.1"/>
    <property type="molecule type" value="Genomic_DNA"/>
</dbReference>
<evidence type="ECO:0000313" key="2">
    <source>
        <dbReference type="EMBL" id="GMN75705.1"/>
    </source>
</evidence>
<gene>
    <name evidence="2" type="ORF">TIFTF001_056871</name>
    <name evidence="3" type="ORF">TIFTF001_056872</name>
</gene>
<feature type="chain" id="PRO_5041851698" evidence="1">
    <location>
        <begin position="24"/>
        <end position="81"/>
    </location>
</feature>
<proteinExistence type="predicted"/>
<name>A0AA88EIQ2_FICCA</name>
<dbReference type="EMBL" id="BTGU01022489">
    <property type="protein sequence ID" value="GMN75707.1"/>
    <property type="molecule type" value="Genomic_DNA"/>
</dbReference>
<protein>
    <submittedName>
        <fullName evidence="3">Uncharacterized protein</fullName>
    </submittedName>
</protein>
<keyword evidence="4" id="KW-1185">Reference proteome</keyword>
<sequence>GGSRQRAQSRLLLVLLPCEVAVGDLLVLLESGAGGSLGSHEIGGSSGSALGRFATVSSISLLPCLVAARDLDEDGFSASTA</sequence>
<accession>A0AA88EIQ2</accession>
<feature type="signal peptide" evidence="1">
    <location>
        <begin position="1"/>
        <end position="23"/>
    </location>
</feature>
<dbReference type="AlphaFoldDB" id="A0AA88EIQ2"/>
<reference evidence="3" key="1">
    <citation type="submission" date="2023-07" db="EMBL/GenBank/DDBJ databases">
        <title>draft genome sequence of fig (Ficus carica).</title>
        <authorList>
            <person name="Takahashi T."/>
            <person name="Nishimura K."/>
        </authorList>
    </citation>
    <scope>NUCLEOTIDE SEQUENCE</scope>
</reference>
<evidence type="ECO:0000313" key="3">
    <source>
        <dbReference type="EMBL" id="GMN75707.1"/>
    </source>
</evidence>
<organism evidence="3 4">
    <name type="scientific">Ficus carica</name>
    <name type="common">Common fig</name>
    <dbReference type="NCBI Taxonomy" id="3494"/>
    <lineage>
        <taxon>Eukaryota</taxon>
        <taxon>Viridiplantae</taxon>
        <taxon>Streptophyta</taxon>
        <taxon>Embryophyta</taxon>
        <taxon>Tracheophyta</taxon>
        <taxon>Spermatophyta</taxon>
        <taxon>Magnoliopsida</taxon>
        <taxon>eudicotyledons</taxon>
        <taxon>Gunneridae</taxon>
        <taxon>Pentapetalae</taxon>
        <taxon>rosids</taxon>
        <taxon>fabids</taxon>
        <taxon>Rosales</taxon>
        <taxon>Moraceae</taxon>
        <taxon>Ficeae</taxon>
        <taxon>Ficus</taxon>
    </lineage>
</organism>
<evidence type="ECO:0000313" key="4">
    <source>
        <dbReference type="Proteomes" id="UP001187192"/>
    </source>
</evidence>
<evidence type="ECO:0000256" key="1">
    <source>
        <dbReference type="SAM" id="SignalP"/>
    </source>
</evidence>
<keyword evidence="1" id="KW-0732">Signal</keyword>